<accession>A0A2T1DDV0</accession>
<name>A0A2T1DDV0_9CYAN</name>
<proteinExistence type="predicted"/>
<dbReference type="Proteomes" id="UP000238634">
    <property type="component" value="Unassembled WGS sequence"/>
</dbReference>
<gene>
    <name evidence="1" type="ORF">C7B65_14115</name>
</gene>
<reference evidence="1 2" key="2">
    <citation type="submission" date="2018-03" db="EMBL/GenBank/DDBJ databases">
        <title>The ancient ancestry and fast evolution of plastids.</title>
        <authorList>
            <person name="Moore K.R."/>
            <person name="Magnabosco C."/>
            <person name="Momper L."/>
            <person name="Gold D.A."/>
            <person name="Bosak T."/>
            <person name="Fournier G.P."/>
        </authorList>
    </citation>
    <scope>NUCLEOTIDE SEQUENCE [LARGE SCALE GENOMIC DNA]</scope>
    <source>
        <strain evidence="1 2">ULC007</strain>
    </source>
</reference>
<dbReference type="EMBL" id="PVWG01000015">
    <property type="protein sequence ID" value="PSB18659.1"/>
    <property type="molecule type" value="Genomic_DNA"/>
</dbReference>
<evidence type="ECO:0000313" key="1">
    <source>
        <dbReference type="EMBL" id="PSB18659.1"/>
    </source>
</evidence>
<evidence type="ECO:0000313" key="2">
    <source>
        <dbReference type="Proteomes" id="UP000238634"/>
    </source>
</evidence>
<reference evidence="1 2" key="1">
    <citation type="submission" date="2018-02" db="EMBL/GenBank/DDBJ databases">
        <authorList>
            <person name="Cohen D.B."/>
            <person name="Kent A.D."/>
        </authorList>
    </citation>
    <scope>NUCLEOTIDE SEQUENCE [LARGE SCALE GENOMIC DNA]</scope>
    <source>
        <strain evidence="1 2">ULC007</strain>
    </source>
</reference>
<protein>
    <submittedName>
        <fullName evidence="1">Uncharacterized protein</fullName>
    </submittedName>
</protein>
<dbReference type="RefSeq" id="WP_083582694.1">
    <property type="nucleotide sequence ID" value="NZ_PVWG01000015.1"/>
</dbReference>
<keyword evidence="2" id="KW-1185">Reference proteome</keyword>
<comment type="caution">
    <text evidence="1">The sequence shown here is derived from an EMBL/GenBank/DDBJ whole genome shotgun (WGS) entry which is preliminary data.</text>
</comment>
<dbReference type="AlphaFoldDB" id="A0A2T1DDV0"/>
<sequence>MDQDLGHLTLIRPQLPSTVQYLAYRGAEAAGHPRQYDSKVDLQDLTRFTFVETVQPQFDLYTQRVWHVSLKRAIRVTYLVDHRLHRVRTCLLFSTDVGCRTRPDSDYAVLQTALSNRISLPRRETIHRTVCLPSAVGQKAGFPFQCQFHRSQSCQAGSSFVFSMASVKRRALNDHLLDTLISTLDLSPPEIKSHPNYQTLGSYGVIAA</sequence>
<organism evidence="1 2">
    <name type="scientific">Phormidesmis priestleyi ULC007</name>
    <dbReference type="NCBI Taxonomy" id="1920490"/>
    <lineage>
        <taxon>Bacteria</taxon>
        <taxon>Bacillati</taxon>
        <taxon>Cyanobacteriota</taxon>
        <taxon>Cyanophyceae</taxon>
        <taxon>Leptolyngbyales</taxon>
        <taxon>Leptolyngbyaceae</taxon>
        <taxon>Phormidesmis</taxon>
    </lineage>
</organism>